<gene>
    <name evidence="2" type="ORF">Salmuc_04818</name>
</gene>
<protein>
    <submittedName>
        <fullName evidence="2">Uncharacterized protein</fullName>
    </submittedName>
</protein>
<evidence type="ECO:0000313" key="3">
    <source>
        <dbReference type="Proteomes" id="UP000015347"/>
    </source>
</evidence>
<accession>S9R0Y4</accession>
<reference evidence="3" key="1">
    <citation type="journal article" date="2014" name="Stand. Genomic Sci.">
        <title>Genome sequence of the exopolysaccharide-producing Salipiger mucosus type strain (DSM 16094(T)), a moderately halophilic member of the Roseobacter clade.</title>
        <authorList>
            <person name="Riedel T."/>
            <person name="Spring S."/>
            <person name="Fiebig A."/>
            <person name="Petersen J."/>
            <person name="Kyrpides N.C."/>
            <person name="Goker M."/>
            <person name="Klenk H.P."/>
        </authorList>
    </citation>
    <scope>NUCLEOTIDE SEQUENCE [LARGE SCALE GENOMIC DNA]</scope>
    <source>
        <strain evidence="3">DSM 16094</strain>
    </source>
</reference>
<dbReference type="OrthoDB" id="7875556at2"/>
<sequence length="56" mass="6610">MFGIFARSFMTATRSDAARWQPSAGRWSEDVLPFRHNNGQTEHEAAMMRRRQRSIR</sequence>
<dbReference type="Proteomes" id="UP000015347">
    <property type="component" value="Unassembled WGS sequence"/>
</dbReference>
<dbReference type="STRING" id="1123237.Salmuc_04818"/>
<name>S9R0Y4_9RHOB</name>
<proteinExistence type="predicted"/>
<evidence type="ECO:0000313" key="2">
    <source>
        <dbReference type="EMBL" id="EPX85547.1"/>
    </source>
</evidence>
<feature type="region of interest" description="Disordered" evidence="1">
    <location>
        <begin position="34"/>
        <end position="56"/>
    </location>
</feature>
<evidence type="ECO:0000256" key="1">
    <source>
        <dbReference type="SAM" id="MobiDB-lite"/>
    </source>
</evidence>
<dbReference type="HOGENOM" id="CLU_3011708_0_0_5"/>
<organism evidence="2 3">
    <name type="scientific">Salipiger mucosus DSM 16094</name>
    <dbReference type="NCBI Taxonomy" id="1123237"/>
    <lineage>
        <taxon>Bacteria</taxon>
        <taxon>Pseudomonadati</taxon>
        <taxon>Pseudomonadota</taxon>
        <taxon>Alphaproteobacteria</taxon>
        <taxon>Rhodobacterales</taxon>
        <taxon>Roseobacteraceae</taxon>
        <taxon>Salipiger</taxon>
    </lineage>
</organism>
<keyword evidence="3" id="KW-1185">Reference proteome</keyword>
<dbReference type="RefSeq" id="WP_020038904.1">
    <property type="nucleotide sequence ID" value="NZ_KE557273.1"/>
</dbReference>
<dbReference type="EMBL" id="APVH01000008">
    <property type="protein sequence ID" value="EPX85547.1"/>
    <property type="molecule type" value="Genomic_DNA"/>
</dbReference>
<dbReference type="AlphaFoldDB" id="S9R0Y4"/>
<comment type="caution">
    <text evidence="2">The sequence shown here is derived from an EMBL/GenBank/DDBJ whole genome shotgun (WGS) entry which is preliminary data.</text>
</comment>